<dbReference type="InterPro" id="IPR029149">
    <property type="entry name" value="Creatin/AminoP/Spt16_N"/>
</dbReference>
<dbReference type="STRING" id="135651.G0PEN9"/>
<dbReference type="InterPro" id="IPR050422">
    <property type="entry name" value="X-Pro_aminopeptidase_P"/>
</dbReference>
<dbReference type="Gene3D" id="3.40.350.10">
    <property type="entry name" value="Creatinase/prolidase N-terminal domain"/>
    <property type="match status" value="2"/>
</dbReference>
<dbReference type="eggNOG" id="KOG2413">
    <property type="taxonomic scope" value="Eukaryota"/>
</dbReference>
<feature type="domain" description="Creatinase N-terminal" evidence="1">
    <location>
        <begin position="463"/>
        <end position="550"/>
    </location>
</feature>
<accession>G0PEN9</accession>
<keyword evidence="3" id="KW-1185">Reference proteome</keyword>
<dbReference type="InterPro" id="IPR000587">
    <property type="entry name" value="Creatinase_N"/>
</dbReference>
<dbReference type="OrthoDB" id="9995434at2759"/>
<dbReference type="SUPFAM" id="SSF53092">
    <property type="entry name" value="Creatinase/prolidase N-terminal domain"/>
    <property type="match status" value="1"/>
</dbReference>
<dbReference type="EMBL" id="GL380323">
    <property type="protein sequence ID" value="EGT53126.1"/>
    <property type="molecule type" value="Genomic_DNA"/>
</dbReference>
<evidence type="ECO:0000259" key="1">
    <source>
        <dbReference type="Pfam" id="PF01321"/>
    </source>
</evidence>
<evidence type="ECO:0000313" key="2">
    <source>
        <dbReference type="EMBL" id="EGT53126.1"/>
    </source>
</evidence>
<protein>
    <recommendedName>
        <fullName evidence="1">Creatinase N-terminal domain-containing protein</fullName>
    </recommendedName>
</protein>
<name>G0PEN9_CAEBE</name>
<organism evidence="3">
    <name type="scientific">Caenorhabditis brenneri</name>
    <name type="common">Nematode worm</name>
    <dbReference type="NCBI Taxonomy" id="135651"/>
    <lineage>
        <taxon>Eukaryota</taxon>
        <taxon>Metazoa</taxon>
        <taxon>Ecdysozoa</taxon>
        <taxon>Nematoda</taxon>
        <taxon>Chromadorea</taxon>
        <taxon>Rhabditida</taxon>
        <taxon>Rhabditina</taxon>
        <taxon>Rhabditomorpha</taxon>
        <taxon>Rhabditoidea</taxon>
        <taxon>Rhabditidae</taxon>
        <taxon>Peloderinae</taxon>
        <taxon>Caenorhabditis</taxon>
    </lineage>
</organism>
<dbReference type="HOGENOM" id="CLU_380018_0_0_1"/>
<gene>
    <name evidence="2" type="ORF">CAEBREN_30930</name>
</gene>
<sequence>MFAEDPPYLEDTEESDKCIAEFLAGRNLYDIKTKDIERRQEHDIKYQKYIIKEENRLMKPGAGAPKKYREEVYNKKSKCDAPFINNLHTYKTCDGGSGYKAEQKHYAVDFVIDKNTYDKTAVTTNLKKLKEASMFNLDPDFLPENWSEVYEVDVTRLFRDLSIAFRQLIAHVNSQNLSKGNIKISKVLFSTEDLHAYVIPKEFNMRKALLNFSHDFERVLNQPQDRSKCMPFSEAFPKLFLRVNVVLCLEEFAEEKTKYRRARHILSLPYHQYERRDLYLELDTGVLRVVETSAATVRAMPQFLAYQPTPIVEVRFQGAKTQEDVTMHINSIRATGQALITSIDRTDRTRTWDGSPKKRNFKHWCTLDTAVLRTYKIYTKPKLTNMFCEDKDCRGMCSTEVYYKKPPPLDEVAPALERLTELRKQFVSDEMLKQLPNGLPLAGYILPVTDAHQNERVPGHFARLKFLSGFEGTVGYAFITFEKAILYTDTENFKIAQRQVDSRYWEVRDFTNENTKDWYRESLAEESVIGFDPTLITYTDYLKTARLLKHKRILFTPISRNLVDDFWSDRPFRQGDVVKVMGVTECGKPPAAKIEQLRGELAARKCTATVISALDEVMWMLNIRGNDLEFSPLTYSYLFVTLTEIHLFIDPEKLDRTAQAHLMKDNVNHRPYRTIHLDLSTWWENQKQANQSHLIFLTPDTSCWIGSIFGEDHTFDRRINSSENQGYEE</sequence>
<dbReference type="PANTHER" id="PTHR43763:SF13">
    <property type="entry name" value="PROTEIN PID-5"/>
    <property type="match status" value="1"/>
</dbReference>
<evidence type="ECO:0000313" key="3">
    <source>
        <dbReference type="Proteomes" id="UP000008068"/>
    </source>
</evidence>
<reference evidence="3" key="1">
    <citation type="submission" date="2011-07" db="EMBL/GenBank/DDBJ databases">
        <authorList>
            <consortium name="Caenorhabditis brenneri Sequencing and Analysis Consortium"/>
            <person name="Wilson R.K."/>
        </authorList>
    </citation>
    <scope>NUCLEOTIDE SEQUENCE [LARGE SCALE GENOMIC DNA]</scope>
    <source>
        <strain evidence="3">PB2801</strain>
    </source>
</reference>
<dbReference type="Pfam" id="PF01321">
    <property type="entry name" value="Creatinase_N"/>
    <property type="match status" value="1"/>
</dbReference>
<dbReference type="Proteomes" id="UP000008068">
    <property type="component" value="Unassembled WGS sequence"/>
</dbReference>
<dbReference type="FunCoup" id="G0PEN9">
    <property type="interactions" value="3086"/>
</dbReference>
<dbReference type="PANTHER" id="PTHR43763">
    <property type="entry name" value="XAA-PRO AMINOPEPTIDASE 1"/>
    <property type="match status" value="1"/>
</dbReference>
<dbReference type="AlphaFoldDB" id="G0PEN9"/>
<dbReference type="Pfam" id="PF16189">
    <property type="entry name" value="Creatinase_N_2"/>
    <property type="match status" value="1"/>
</dbReference>
<proteinExistence type="predicted"/>
<dbReference type="InParanoid" id="G0PEN9"/>